<dbReference type="Proteomes" id="UP000295662">
    <property type="component" value="Unassembled WGS sequence"/>
</dbReference>
<evidence type="ECO:0000313" key="2">
    <source>
        <dbReference type="EMBL" id="TDU62540.1"/>
    </source>
</evidence>
<evidence type="ECO:0000256" key="1">
    <source>
        <dbReference type="SAM" id="MobiDB-lite"/>
    </source>
</evidence>
<proteinExistence type="predicted"/>
<dbReference type="AlphaFoldDB" id="A0A4R7RJC2"/>
<sequence length="66" mass="7057">MGTQFPFPRPPCHLVPGKRTTRPAVKGADQTARGHSGLELHAHAGHHAVMVLIGETILVDQEGLIT</sequence>
<name>A0A4R7RJC2_9BACT</name>
<protein>
    <submittedName>
        <fullName evidence="2">Uncharacterized protein</fullName>
    </submittedName>
</protein>
<organism evidence="2 3">
    <name type="scientific">Prosthecobacter fusiformis</name>
    <dbReference type="NCBI Taxonomy" id="48464"/>
    <lineage>
        <taxon>Bacteria</taxon>
        <taxon>Pseudomonadati</taxon>
        <taxon>Verrucomicrobiota</taxon>
        <taxon>Verrucomicrobiia</taxon>
        <taxon>Verrucomicrobiales</taxon>
        <taxon>Verrucomicrobiaceae</taxon>
        <taxon>Prosthecobacter</taxon>
    </lineage>
</organism>
<dbReference type="EMBL" id="SOCA01000019">
    <property type="protein sequence ID" value="TDU62540.1"/>
    <property type="molecule type" value="Genomic_DNA"/>
</dbReference>
<comment type="caution">
    <text evidence="2">The sequence shown here is derived from an EMBL/GenBank/DDBJ whole genome shotgun (WGS) entry which is preliminary data.</text>
</comment>
<feature type="region of interest" description="Disordered" evidence="1">
    <location>
        <begin position="1"/>
        <end position="32"/>
    </location>
</feature>
<gene>
    <name evidence="2" type="ORF">EI77_04641</name>
</gene>
<keyword evidence="3" id="KW-1185">Reference proteome</keyword>
<accession>A0A4R7RJC2</accession>
<evidence type="ECO:0000313" key="3">
    <source>
        <dbReference type="Proteomes" id="UP000295662"/>
    </source>
</evidence>
<reference evidence="2 3" key="1">
    <citation type="submission" date="2019-03" db="EMBL/GenBank/DDBJ databases">
        <title>Genomic Encyclopedia of Archaeal and Bacterial Type Strains, Phase II (KMG-II): from individual species to whole genera.</title>
        <authorList>
            <person name="Goeker M."/>
        </authorList>
    </citation>
    <scope>NUCLEOTIDE SEQUENCE [LARGE SCALE GENOMIC DNA]</scope>
    <source>
        <strain evidence="2 3">ATCC 25309</strain>
    </source>
</reference>